<evidence type="ECO:0000256" key="3">
    <source>
        <dbReference type="ARBA" id="ARBA00022833"/>
    </source>
</evidence>
<dbReference type="InterPro" id="IPR013083">
    <property type="entry name" value="Znf_RING/FYVE/PHD"/>
</dbReference>
<sequence>MAVAQARYIKLCPLTYENREWLEWDAGKRTFFKPNQNIRELGNEQSIFEVPHQTRGSKPSMFDSKYLRAGSGEADGEDGVNTLESEATNGSRFRAVECTCAESARGEKSYCLLQNNENFCAVPEDSSLPVDCYRVTSSEIFTKNAFPVAILWLVALLLYLLGTEGGRLGLKYGISKICRCCGIPSLLRQGNNSIINYILGQERDSRRRAQNLSRHRASQDPVTYILKTREYRKELKKDPDQNEDLPSSPASSGDRTVPLSPDASYDDDENQQSGRKLSFEINSCIPCAKDIESSESENDQDICNDVNDSDEIEIEEETCAICFTEIEEGERVGVLPCEHLFHSECLKNWIKRKNVCPLCNAPDIARCKDGNNASPTSASGNTSTGLGRGSGGSQLRELNSGGRRFRRILVGDPANRQATVRIHVRRVNGNARGSRETPAERRERLNRMRIAWNP</sequence>
<evidence type="ECO:0000313" key="9">
    <source>
        <dbReference type="Proteomes" id="UP001054902"/>
    </source>
</evidence>
<dbReference type="SUPFAM" id="SSF57850">
    <property type="entry name" value="RING/U-box"/>
    <property type="match status" value="1"/>
</dbReference>
<accession>A0AAD3HD66</accession>
<dbReference type="CDD" id="cd16469">
    <property type="entry name" value="RING-H2_RNF24-like"/>
    <property type="match status" value="1"/>
</dbReference>
<feature type="transmembrane region" description="Helical" evidence="6">
    <location>
        <begin position="145"/>
        <end position="162"/>
    </location>
</feature>
<feature type="compositionally biased region" description="Polar residues" evidence="5">
    <location>
        <begin position="244"/>
        <end position="254"/>
    </location>
</feature>
<dbReference type="Pfam" id="PF13639">
    <property type="entry name" value="zf-RING_2"/>
    <property type="match status" value="1"/>
</dbReference>
<evidence type="ECO:0000256" key="5">
    <source>
        <dbReference type="SAM" id="MobiDB-lite"/>
    </source>
</evidence>
<keyword evidence="6" id="KW-1133">Transmembrane helix</keyword>
<dbReference type="SMART" id="SM00744">
    <property type="entry name" value="RINGv"/>
    <property type="match status" value="1"/>
</dbReference>
<dbReference type="GO" id="GO:0043161">
    <property type="term" value="P:proteasome-mediated ubiquitin-dependent protein catabolic process"/>
    <property type="evidence" value="ECO:0007669"/>
    <property type="project" value="TreeGrafter"/>
</dbReference>
<reference evidence="8 9" key="1">
    <citation type="journal article" date="2021" name="Sci. Rep.">
        <title>The genome of the diatom Chaetoceros tenuissimus carries an ancient integrated fragment of an extant virus.</title>
        <authorList>
            <person name="Hongo Y."/>
            <person name="Kimura K."/>
            <person name="Takaki Y."/>
            <person name="Yoshida Y."/>
            <person name="Baba S."/>
            <person name="Kobayashi G."/>
            <person name="Nagasaki K."/>
            <person name="Hano T."/>
            <person name="Tomaru Y."/>
        </authorList>
    </citation>
    <scope>NUCLEOTIDE SEQUENCE [LARGE SCALE GENOMIC DNA]</scope>
    <source>
        <strain evidence="8 9">NIES-3715</strain>
    </source>
</reference>
<keyword evidence="6" id="KW-0472">Membrane</keyword>
<comment type="caution">
    <text evidence="8">The sequence shown here is derived from an EMBL/GenBank/DDBJ whole genome shotgun (WGS) entry which is preliminary data.</text>
</comment>
<evidence type="ECO:0000259" key="7">
    <source>
        <dbReference type="PROSITE" id="PS50089"/>
    </source>
</evidence>
<evidence type="ECO:0000256" key="6">
    <source>
        <dbReference type="SAM" id="Phobius"/>
    </source>
</evidence>
<name>A0AAD3HD66_9STRA</name>
<keyword evidence="9" id="KW-1185">Reference proteome</keyword>
<feature type="domain" description="RING-type" evidence="7">
    <location>
        <begin position="319"/>
        <end position="360"/>
    </location>
</feature>
<dbReference type="AlphaFoldDB" id="A0AAD3HD66"/>
<keyword evidence="6" id="KW-0812">Transmembrane</keyword>
<dbReference type="GO" id="GO:0012505">
    <property type="term" value="C:endomembrane system"/>
    <property type="evidence" value="ECO:0007669"/>
    <property type="project" value="TreeGrafter"/>
</dbReference>
<evidence type="ECO:0000256" key="4">
    <source>
        <dbReference type="PROSITE-ProRule" id="PRU00175"/>
    </source>
</evidence>
<dbReference type="PROSITE" id="PS50089">
    <property type="entry name" value="ZF_RING_2"/>
    <property type="match status" value="1"/>
</dbReference>
<feature type="region of interest" description="Disordered" evidence="5">
    <location>
        <begin position="370"/>
        <end position="398"/>
    </location>
</feature>
<keyword evidence="3" id="KW-0862">Zinc</keyword>
<dbReference type="InterPro" id="IPR050731">
    <property type="entry name" value="HRD1_E3_ubiq-ligases"/>
</dbReference>
<dbReference type="InterPro" id="IPR011016">
    <property type="entry name" value="Znf_RING-CH"/>
</dbReference>
<dbReference type="Gene3D" id="3.30.40.10">
    <property type="entry name" value="Zinc/RING finger domain, C3HC4 (zinc finger)"/>
    <property type="match status" value="1"/>
</dbReference>
<dbReference type="PANTHER" id="PTHR22763">
    <property type="entry name" value="RING ZINC FINGER PROTEIN"/>
    <property type="match status" value="1"/>
</dbReference>
<proteinExistence type="predicted"/>
<dbReference type="SMART" id="SM00184">
    <property type="entry name" value="RING"/>
    <property type="match status" value="1"/>
</dbReference>
<keyword evidence="2 4" id="KW-0863">Zinc-finger</keyword>
<gene>
    <name evidence="8" type="ORF">CTEN210_15367</name>
</gene>
<dbReference type="Proteomes" id="UP001054902">
    <property type="component" value="Unassembled WGS sequence"/>
</dbReference>
<feature type="region of interest" description="Disordered" evidence="5">
    <location>
        <begin position="234"/>
        <end position="274"/>
    </location>
</feature>
<organism evidence="8 9">
    <name type="scientific">Chaetoceros tenuissimus</name>
    <dbReference type="NCBI Taxonomy" id="426638"/>
    <lineage>
        <taxon>Eukaryota</taxon>
        <taxon>Sar</taxon>
        <taxon>Stramenopiles</taxon>
        <taxon>Ochrophyta</taxon>
        <taxon>Bacillariophyta</taxon>
        <taxon>Coscinodiscophyceae</taxon>
        <taxon>Chaetocerotophycidae</taxon>
        <taxon>Chaetocerotales</taxon>
        <taxon>Chaetocerotaceae</taxon>
        <taxon>Chaetoceros</taxon>
    </lineage>
</organism>
<keyword evidence="1" id="KW-0479">Metal-binding</keyword>
<evidence type="ECO:0000313" key="8">
    <source>
        <dbReference type="EMBL" id="GFH58891.1"/>
    </source>
</evidence>
<dbReference type="InterPro" id="IPR001841">
    <property type="entry name" value="Znf_RING"/>
</dbReference>
<evidence type="ECO:0000256" key="2">
    <source>
        <dbReference type="ARBA" id="ARBA00022771"/>
    </source>
</evidence>
<evidence type="ECO:0000256" key="1">
    <source>
        <dbReference type="ARBA" id="ARBA00022723"/>
    </source>
</evidence>
<dbReference type="GO" id="GO:0061630">
    <property type="term" value="F:ubiquitin protein ligase activity"/>
    <property type="evidence" value="ECO:0007669"/>
    <property type="project" value="TreeGrafter"/>
</dbReference>
<protein>
    <recommendedName>
        <fullName evidence="7">RING-type domain-containing protein</fullName>
    </recommendedName>
</protein>
<dbReference type="GO" id="GO:0008270">
    <property type="term" value="F:zinc ion binding"/>
    <property type="evidence" value="ECO:0007669"/>
    <property type="project" value="UniProtKB-KW"/>
</dbReference>
<dbReference type="EMBL" id="BLLK01000062">
    <property type="protein sequence ID" value="GFH58891.1"/>
    <property type="molecule type" value="Genomic_DNA"/>
</dbReference>